<keyword evidence="2 5" id="KW-0479">Metal-binding</keyword>
<organism evidence="7 8">
    <name type="scientific">Luteimonas salinisoli</name>
    <dbReference type="NCBI Taxonomy" id="2752307"/>
    <lineage>
        <taxon>Bacteria</taxon>
        <taxon>Pseudomonadati</taxon>
        <taxon>Pseudomonadota</taxon>
        <taxon>Gammaproteobacteria</taxon>
        <taxon>Lysobacterales</taxon>
        <taxon>Lysobacteraceae</taxon>
        <taxon>Luteimonas</taxon>
    </lineage>
</organism>
<feature type="binding site" evidence="4">
    <location>
        <position position="65"/>
    </location>
    <ligand>
        <name>substrate</name>
    </ligand>
</feature>
<evidence type="ECO:0000259" key="6">
    <source>
        <dbReference type="Pfam" id="PF03328"/>
    </source>
</evidence>
<dbReference type="Gene3D" id="3.20.20.60">
    <property type="entry name" value="Phosphoenolpyruvate-binding domains"/>
    <property type="match status" value="1"/>
</dbReference>
<evidence type="ECO:0000256" key="3">
    <source>
        <dbReference type="ARBA" id="ARBA00022842"/>
    </source>
</evidence>
<dbReference type="Proteomes" id="UP000578091">
    <property type="component" value="Unassembled WGS sequence"/>
</dbReference>
<keyword evidence="7" id="KW-0456">Lyase</keyword>
<dbReference type="InterPro" id="IPR040442">
    <property type="entry name" value="Pyrv_kinase-like_dom_sf"/>
</dbReference>
<dbReference type="GO" id="GO:0000287">
    <property type="term" value="F:magnesium ion binding"/>
    <property type="evidence" value="ECO:0007669"/>
    <property type="project" value="TreeGrafter"/>
</dbReference>
<feature type="binding site" evidence="5">
    <location>
        <position position="127"/>
    </location>
    <ligand>
        <name>Mg(2+)</name>
        <dbReference type="ChEBI" id="CHEBI:18420"/>
    </ligand>
</feature>
<evidence type="ECO:0000256" key="2">
    <source>
        <dbReference type="ARBA" id="ARBA00022723"/>
    </source>
</evidence>
<dbReference type="Pfam" id="PF03328">
    <property type="entry name" value="HpcH_HpaI"/>
    <property type="match status" value="1"/>
</dbReference>
<sequence length="291" mass="30575">MRSKLFVPGSRPELFAKAFAGEADAVSLDVEDSVPEHAKAAARIDIMAFLGSATAAETGKLVIVRVNALASAHFEADLGAFARPGVDLLNLPKVADAADVVQAADALEAAERRNGVDVPIGLLVNIESARALRAAHEIACAHPRVAGLQLGLGDLFEPLGIERGSIANVHASLFALRIAAGEGGCFVCDSAYPLLDDEAGFRAEAELARRLGFCGKSCVHPRQVAWANEVFGAAAPDLAQARRIVAAAAEAGRKGRGAFVLDGKMIDPPYLRRARELVERLDGQRGQDAAR</sequence>
<comment type="caution">
    <text evidence="7">The sequence shown here is derived from an EMBL/GenBank/DDBJ whole genome shotgun (WGS) entry which is preliminary data.</text>
</comment>
<dbReference type="PIRSF" id="PIRSF015582">
    <property type="entry name" value="Cit_lyase_B"/>
    <property type="match status" value="1"/>
</dbReference>
<keyword evidence="3 5" id="KW-0460">Magnesium</keyword>
<reference evidence="7 8" key="1">
    <citation type="submission" date="2020-07" db="EMBL/GenBank/DDBJ databases">
        <title>Luteimonas sp. SJ-92.</title>
        <authorList>
            <person name="Huang X.-X."/>
            <person name="Xu L."/>
            <person name="Sun J.-Q."/>
        </authorList>
    </citation>
    <scope>NUCLEOTIDE SEQUENCE [LARGE SCALE GENOMIC DNA]</scope>
    <source>
        <strain evidence="7 8">SJ-92</strain>
    </source>
</reference>
<dbReference type="RefSeq" id="WP_180678097.1">
    <property type="nucleotide sequence ID" value="NZ_JACCKA010000051.1"/>
</dbReference>
<feature type="binding site" evidence="4">
    <location>
        <position position="127"/>
    </location>
    <ligand>
        <name>substrate</name>
    </ligand>
</feature>
<dbReference type="PANTHER" id="PTHR32308:SF10">
    <property type="entry name" value="CITRATE LYASE SUBUNIT BETA"/>
    <property type="match status" value="1"/>
</dbReference>
<evidence type="ECO:0000313" key="7">
    <source>
        <dbReference type="EMBL" id="NZA26314.1"/>
    </source>
</evidence>
<dbReference type="InterPro" id="IPR011206">
    <property type="entry name" value="Citrate_lyase_beta/mcl1/mcl2"/>
</dbReference>
<protein>
    <submittedName>
        <fullName evidence="7">CoA ester lyase</fullName>
    </submittedName>
</protein>
<dbReference type="InterPro" id="IPR005000">
    <property type="entry name" value="Aldolase/citrate-lyase_domain"/>
</dbReference>
<dbReference type="InterPro" id="IPR015813">
    <property type="entry name" value="Pyrv/PenolPyrv_kinase-like_dom"/>
</dbReference>
<dbReference type="EMBL" id="JACCKA010000051">
    <property type="protein sequence ID" value="NZA26314.1"/>
    <property type="molecule type" value="Genomic_DNA"/>
</dbReference>
<evidence type="ECO:0000256" key="1">
    <source>
        <dbReference type="ARBA" id="ARBA00001946"/>
    </source>
</evidence>
<keyword evidence="8" id="KW-1185">Reference proteome</keyword>
<dbReference type="PANTHER" id="PTHR32308">
    <property type="entry name" value="LYASE BETA SUBUNIT, PUTATIVE (AFU_ORTHOLOGUE AFUA_4G13030)-RELATED"/>
    <property type="match status" value="1"/>
</dbReference>
<evidence type="ECO:0000256" key="5">
    <source>
        <dbReference type="PIRSR" id="PIRSR015582-2"/>
    </source>
</evidence>
<name>A0A853JC28_9GAMM</name>
<comment type="cofactor">
    <cofactor evidence="1">
        <name>Mg(2+)</name>
        <dbReference type="ChEBI" id="CHEBI:18420"/>
    </cofactor>
</comment>
<feature type="domain" description="HpcH/HpaI aldolase/citrate lyase" evidence="6">
    <location>
        <begin position="2"/>
        <end position="221"/>
    </location>
</feature>
<dbReference type="SUPFAM" id="SSF51621">
    <property type="entry name" value="Phosphoenolpyruvate/pyruvate domain"/>
    <property type="match status" value="1"/>
</dbReference>
<dbReference type="GO" id="GO:0016829">
    <property type="term" value="F:lyase activity"/>
    <property type="evidence" value="ECO:0007669"/>
    <property type="project" value="UniProtKB-KW"/>
</dbReference>
<proteinExistence type="predicted"/>
<gene>
    <name evidence="7" type="ORF">H0E84_07940</name>
</gene>
<evidence type="ECO:0000313" key="8">
    <source>
        <dbReference type="Proteomes" id="UP000578091"/>
    </source>
</evidence>
<dbReference type="GO" id="GO:0006107">
    <property type="term" value="P:oxaloacetate metabolic process"/>
    <property type="evidence" value="ECO:0007669"/>
    <property type="project" value="TreeGrafter"/>
</dbReference>
<accession>A0A853JC28</accession>
<feature type="binding site" evidence="5">
    <location>
        <position position="154"/>
    </location>
    <ligand>
        <name>Mg(2+)</name>
        <dbReference type="ChEBI" id="CHEBI:18420"/>
    </ligand>
</feature>
<dbReference type="AlphaFoldDB" id="A0A853JC28"/>
<evidence type="ECO:0000256" key="4">
    <source>
        <dbReference type="PIRSR" id="PIRSR015582-1"/>
    </source>
</evidence>